<reference evidence="2 3" key="1">
    <citation type="submission" date="2023-09" db="EMBL/GenBank/DDBJ databases">
        <authorList>
            <person name="Rey-Velasco X."/>
        </authorList>
    </citation>
    <scope>NUCLEOTIDE SEQUENCE [LARGE SCALE GENOMIC DNA]</scope>
    <source>
        <strain evidence="2 3">F388</strain>
    </source>
</reference>
<dbReference type="Proteomes" id="UP001255246">
    <property type="component" value="Unassembled WGS sequence"/>
</dbReference>
<proteinExistence type="predicted"/>
<dbReference type="SUPFAM" id="SSF52540">
    <property type="entry name" value="P-loop containing nucleoside triphosphate hydrolases"/>
    <property type="match status" value="1"/>
</dbReference>
<evidence type="ECO:0000313" key="2">
    <source>
        <dbReference type="EMBL" id="MDT0607793.1"/>
    </source>
</evidence>
<gene>
    <name evidence="2" type="ORF">RM706_12155</name>
</gene>
<comment type="caution">
    <text evidence="2">The sequence shown here is derived from an EMBL/GenBank/DDBJ whole genome shotgun (WGS) entry which is preliminary data.</text>
</comment>
<keyword evidence="2" id="KW-0067">ATP-binding</keyword>
<dbReference type="Pfam" id="PF13521">
    <property type="entry name" value="AAA_28"/>
    <property type="match status" value="1"/>
</dbReference>
<organism evidence="2 3">
    <name type="scientific">Croceitalea rosinachiae</name>
    <dbReference type="NCBI Taxonomy" id="3075596"/>
    <lineage>
        <taxon>Bacteria</taxon>
        <taxon>Pseudomonadati</taxon>
        <taxon>Bacteroidota</taxon>
        <taxon>Flavobacteriia</taxon>
        <taxon>Flavobacteriales</taxon>
        <taxon>Flavobacteriaceae</taxon>
        <taxon>Croceitalea</taxon>
    </lineage>
</organism>
<keyword evidence="3" id="KW-1185">Reference proteome</keyword>
<dbReference type="InterPro" id="IPR038727">
    <property type="entry name" value="NadR/Ttd14_AAA_dom"/>
</dbReference>
<dbReference type="RefSeq" id="WP_311351867.1">
    <property type="nucleotide sequence ID" value="NZ_JAVRHR010000002.1"/>
</dbReference>
<protein>
    <submittedName>
        <fullName evidence="2">ATP-binding protein</fullName>
    </submittedName>
</protein>
<dbReference type="GO" id="GO:0005524">
    <property type="term" value="F:ATP binding"/>
    <property type="evidence" value="ECO:0007669"/>
    <property type="project" value="UniProtKB-KW"/>
</dbReference>
<evidence type="ECO:0000313" key="3">
    <source>
        <dbReference type="Proteomes" id="UP001255246"/>
    </source>
</evidence>
<accession>A0ABU3AC85</accession>
<sequence>MNSKKVAITGAPGTGKTVVIEQLEEKGYHCFHEIIRSMTAKAKNDESSKELVSNPLVFVEDPYQFNMNLLNGRIEHFSQSKQIEGPVSFFDRGIPDVLAYMDYFDQKYEKEFITASENYRYDALFIMPPWKEIYISDNERLETFQEAEAIHNCLMKTYQRFNYEPIIVPKTSIDERITFIVNKLKLG</sequence>
<dbReference type="Gene3D" id="3.40.50.300">
    <property type="entry name" value="P-loop containing nucleotide triphosphate hydrolases"/>
    <property type="match status" value="1"/>
</dbReference>
<evidence type="ECO:0000259" key="1">
    <source>
        <dbReference type="Pfam" id="PF13521"/>
    </source>
</evidence>
<keyword evidence="2" id="KW-0547">Nucleotide-binding</keyword>
<name>A0ABU3AC85_9FLAO</name>
<feature type="domain" description="NadR/Ttd14 AAA" evidence="1">
    <location>
        <begin position="5"/>
        <end position="176"/>
    </location>
</feature>
<dbReference type="InterPro" id="IPR027417">
    <property type="entry name" value="P-loop_NTPase"/>
</dbReference>
<dbReference type="EMBL" id="JAVRHR010000002">
    <property type="protein sequence ID" value="MDT0607793.1"/>
    <property type="molecule type" value="Genomic_DNA"/>
</dbReference>